<keyword evidence="3 5" id="KW-1133">Transmembrane helix</keyword>
<keyword evidence="4 5" id="KW-0472">Membrane</keyword>
<evidence type="ECO:0000256" key="3">
    <source>
        <dbReference type="ARBA" id="ARBA00022989"/>
    </source>
</evidence>
<feature type="domain" description="Sugar phosphate transporter" evidence="6">
    <location>
        <begin position="55"/>
        <end position="259"/>
    </location>
</feature>
<feature type="transmembrane region" description="Helical" evidence="5">
    <location>
        <begin position="51"/>
        <end position="70"/>
    </location>
</feature>
<dbReference type="OrthoDB" id="6418713at2759"/>
<reference evidence="7 8" key="1">
    <citation type="journal article" date="2018" name="Evol. Lett.">
        <title>Horizontal gene cluster transfer increased hallucinogenic mushroom diversity.</title>
        <authorList>
            <person name="Reynolds H.T."/>
            <person name="Vijayakumar V."/>
            <person name="Gluck-Thaler E."/>
            <person name="Korotkin H.B."/>
            <person name="Matheny P.B."/>
            <person name="Slot J.C."/>
        </authorList>
    </citation>
    <scope>NUCLEOTIDE SEQUENCE [LARGE SCALE GENOMIC DNA]</scope>
    <source>
        <strain evidence="7 8">SRW20</strain>
    </source>
</reference>
<dbReference type="InterPro" id="IPR004853">
    <property type="entry name" value="Sugar_P_trans_dom"/>
</dbReference>
<feature type="transmembrane region" description="Helical" evidence="5">
    <location>
        <begin position="266"/>
        <end position="299"/>
    </location>
</feature>
<comment type="caution">
    <text evidence="7">The sequence shown here is derived from an EMBL/GenBank/DDBJ whole genome shotgun (WGS) entry which is preliminary data.</text>
</comment>
<feature type="transmembrane region" description="Helical" evidence="5">
    <location>
        <begin position="178"/>
        <end position="195"/>
    </location>
</feature>
<protein>
    <recommendedName>
        <fullName evidence="6">Sugar phosphate transporter domain-containing protein</fullName>
    </recommendedName>
</protein>
<evidence type="ECO:0000256" key="1">
    <source>
        <dbReference type="ARBA" id="ARBA00004141"/>
    </source>
</evidence>
<accession>A0A409W5Z1</accession>
<keyword evidence="2 5" id="KW-0812">Transmembrane</keyword>
<dbReference type="InParanoid" id="A0A409W5Z1"/>
<feature type="transmembrane region" description="Helical" evidence="5">
    <location>
        <begin position="201"/>
        <end position="224"/>
    </location>
</feature>
<dbReference type="InterPro" id="IPR050186">
    <property type="entry name" value="TPT_transporter"/>
</dbReference>
<dbReference type="STRING" id="231916.A0A409W5Z1"/>
<dbReference type="EMBL" id="NHYE01005375">
    <property type="protein sequence ID" value="PPQ73921.1"/>
    <property type="molecule type" value="Genomic_DNA"/>
</dbReference>
<evidence type="ECO:0000256" key="5">
    <source>
        <dbReference type="SAM" id="Phobius"/>
    </source>
</evidence>
<sequence length="329" mass="36595">MSSTHHDEEKHAEEQEMLQVKIPANAPSTELPSPVSAPPPKATSTAAKYKLSSTVIIPIWIVLSSAVIIYNNYLYNTLNFKYPVFLVTWHLTFAAIGTRILQRTTNLLDGVKDVHMTKDMFVRSILPIGLLFSGSLIMSNTAYLYLSVSYIQMLKAFVPVAILLISWTFRVQEPNKKLAIIVFMISTGVALASQGELHFNLFGFLTQAAAVVFEASRLVMIQILLHNLKMDPLVSLHYYAPICAIINLFFLPFTEGLQPFYELKKLGVLILLSNASVAFLLNVAAVFLVGVGSGLILTLAGVFKEESRISHSDNLEPFVRFCPTIYRLP</sequence>
<dbReference type="PANTHER" id="PTHR11132">
    <property type="entry name" value="SOLUTE CARRIER FAMILY 35"/>
    <property type="match status" value="1"/>
</dbReference>
<evidence type="ECO:0000256" key="2">
    <source>
        <dbReference type="ARBA" id="ARBA00022692"/>
    </source>
</evidence>
<evidence type="ECO:0000256" key="4">
    <source>
        <dbReference type="ARBA" id="ARBA00023136"/>
    </source>
</evidence>
<organism evidence="7 8">
    <name type="scientific">Gymnopilus dilepis</name>
    <dbReference type="NCBI Taxonomy" id="231916"/>
    <lineage>
        <taxon>Eukaryota</taxon>
        <taxon>Fungi</taxon>
        <taxon>Dikarya</taxon>
        <taxon>Basidiomycota</taxon>
        <taxon>Agaricomycotina</taxon>
        <taxon>Agaricomycetes</taxon>
        <taxon>Agaricomycetidae</taxon>
        <taxon>Agaricales</taxon>
        <taxon>Agaricineae</taxon>
        <taxon>Hymenogastraceae</taxon>
        <taxon>Gymnopilus</taxon>
    </lineage>
</organism>
<feature type="transmembrane region" description="Helical" evidence="5">
    <location>
        <begin position="144"/>
        <end position="166"/>
    </location>
</feature>
<dbReference type="Proteomes" id="UP000284706">
    <property type="component" value="Unassembled WGS sequence"/>
</dbReference>
<proteinExistence type="predicted"/>
<gene>
    <name evidence="7" type="ORF">CVT26_006547</name>
</gene>
<name>A0A409W5Z1_9AGAR</name>
<comment type="subcellular location">
    <subcellularLocation>
        <location evidence="1">Membrane</location>
        <topology evidence="1">Multi-pass membrane protein</topology>
    </subcellularLocation>
</comment>
<dbReference type="GO" id="GO:0016020">
    <property type="term" value="C:membrane"/>
    <property type="evidence" value="ECO:0007669"/>
    <property type="project" value="UniProtKB-SubCell"/>
</dbReference>
<keyword evidence="8" id="KW-1185">Reference proteome</keyword>
<dbReference type="AlphaFoldDB" id="A0A409W5Z1"/>
<evidence type="ECO:0000313" key="7">
    <source>
        <dbReference type="EMBL" id="PPQ73921.1"/>
    </source>
</evidence>
<feature type="transmembrane region" description="Helical" evidence="5">
    <location>
        <begin position="236"/>
        <end position="254"/>
    </location>
</feature>
<dbReference type="Pfam" id="PF03151">
    <property type="entry name" value="TPT"/>
    <property type="match status" value="1"/>
</dbReference>
<evidence type="ECO:0000259" key="6">
    <source>
        <dbReference type="Pfam" id="PF03151"/>
    </source>
</evidence>
<feature type="transmembrane region" description="Helical" evidence="5">
    <location>
        <begin position="121"/>
        <end position="138"/>
    </location>
</feature>
<evidence type="ECO:0000313" key="8">
    <source>
        <dbReference type="Proteomes" id="UP000284706"/>
    </source>
</evidence>
<feature type="transmembrane region" description="Helical" evidence="5">
    <location>
        <begin position="82"/>
        <end position="101"/>
    </location>
</feature>